<evidence type="ECO:0000256" key="1">
    <source>
        <dbReference type="SAM" id="Coils"/>
    </source>
</evidence>
<sequence>MVVDWFRNLIPNNNNSDEDMVKLALILLLEMTLVGKDDRNAIIYWALKLVDDLDAFNKFSWGSFIYTRTFNSLASCLIGYDDNFKDKFNERIDAPAKCKMERYNIYRFLTTFQNDIEGDNTTRTFKKIEVGGKKKELITLEKLQKRLDAMQAQQNALQDQMTYMQNSLMDEMQMGFLHLTEFLCLKKVAKKLNEHNTTNFNQDDNIQDYEPSVPHGVQSPKFVVMSETSEDAKQLTRPPKLTIKAPRDRKRSAFTMSIYINPTAKRPRKPKMPEFETITKWMRKFYVQCNHG</sequence>
<organism evidence="2 3">
    <name type="scientific">Acer saccharum</name>
    <name type="common">Sugar maple</name>
    <dbReference type="NCBI Taxonomy" id="4024"/>
    <lineage>
        <taxon>Eukaryota</taxon>
        <taxon>Viridiplantae</taxon>
        <taxon>Streptophyta</taxon>
        <taxon>Embryophyta</taxon>
        <taxon>Tracheophyta</taxon>
        <taxon>Spermatophyta</taxon>
        <taxon>Magnoliopsida</taxon>
        <taxon>eudicotyledons</taxon>
        <taxon>Gunneridae</taxon>
        <taxon>Pentapetalae</taxon>
        <taxon>rosids</taxon>
        <taxon>malvids</taxon>
        <taxon>Sapindales</taxon>
        <taxon>Sapindaceae</taxon>
        <taxon>Hippocastanoideae</taxon>
        <taxon>Acereae</taxon>
        <taxon>Acer</taxon>
    </lineage>
</organism>
<proteinExistence type="predicted"/>
<feature type="coiled-coil region" evidence="1">
    <location>
        <begin position="133"/>
        <end position="160"/>
    </location>
</feature>
<evidence type="ECO:0000313" key="2">
    <source>
        <dbReference type="EMBL" id="KAK0574148.1"/>
    </source>
</evidence>
<dbReference type="PANTHER" id="PTHR48449:SF1">
    <property type="entry name" value="DUF1985 DOMAIN-CONTAINING PROTEIN"/>
    <property type="match status" value="1"/>
</dbReference>
<name>A0AA39RH71_ACESA</name>
<dbReference type="PANTHER" id="PTHR48449">
    <property type="entry name" value="DUF1985 DOMAIN-CONTAINING PROTEIN"/>
    <property type="match status" value="1"/>
</dbReference>
<protein>
    <recommendedName>
        <fullName evidence="4">DUF1985 domain-containing protein</fullName>
    </recommendedName>
</protein>
<dbReference type="AlphaFoldDB" id="A0AA39RH71"/>
<accession>A0AA39RH71</accession>
<comment type="caution">
    <text evidence="2">The sequence shown here is derived from an EMBL/GenBank/DDBJ whole genome shotgun (WGS) entry which is preliminary data.</text>
</comment>
<dbReference type="EMBL" id="JAUESC010000387">
    <property type="protein sequence ID" value="KAK0574148.1"/>
    <property type="molecule type" value="Genomic_DNA"/>
</dbReference>
<dbReference type="Proteomes" id="UP001168877">
    <property type="component" value="Unassembled WGS sequence"/>
</dbReference>
<reference evidence="2" key="1">
    <citation type="journal article" date="2022" name="Plant J.">
        <title>Strategies of tolerance reflected in two North American maple genomes.</title>
        <authorList>
            <person name="McEvoy S.L."/>
            <person name="Sezen U.U."/>
            <person name="Trouern-Trend A."/>
            <person name="McMahon S.M."/>
            <person name="Schaberg P.G."/>
            <person name="Yang J."/>
            <person name="Wegrzyn J.L."/>
            <person name="Swenson N.G."/>
        </authorList>
    </citation>
    <scope>NUCLEOTIDE SEQUENCE</scope>
    <source>
        <strain evidence="2">NS2018</strain>
    </source>
</reference>
<keyword evidence="1" id="KW-0175">Coiled coil</keyword>
<evidence type="ECO:0008006" key="4">
    <source>
        <dbReference type="Google" id="ProtNLM"/>
    </source>
</evidence>
<keyword evidence="3" id="KW-1185">Reference proteome</keyword>
<reference evidence="2" key="2">
    <citation type="submission" date="2023-06" db="EMBL/GenBank/DDBJ databases">
        <authorList>
            <person name="Swenson N.G."/>
            <person name="Wegrzyn J.L."/>
            <person name="Mcevoy S.L."/>
        </authorList>
    </citation>
    <scope>NUCLEOTIDE SEQUENCE</scope>
    <source>
        <strain evidence="2">NS2018</strain>
        <tissue evidence="2">Leaf</tissue>
    </source>
</reference>
<evidence type="ECO:0000313" key="3">
    <source>
        <dbReference type="Proteomes" id="UP001168877"/>
    </source>
</evidence>
<gene>
    <name evidence="2" type="ORF">LWI29_018899</name>
</gene>